<dbReference type="Proteomes" id="UP001321305">
    <property type="component" value="Chromosome"/>
</dbReference>
<dbReference type="EMBL" id="CP144143">
    <property type="protein sequence ID" value="WWC83473.1"/>
    <property type="molecule type" value="Genomic_DNA"/>
</dbReference>
<protein>
    <submittedName>
        <fullName evidence="1">Uncharacterized protein</fullName>
    </submittedName>
</protein>
<accession>A0ABZ2EJ13</accession>
<sequence>MPSFVGDFSILLLNFFHFMRTFAGYYLNWGGIFHFSLPKGYI</sequence>
<organism evidence="1 2">
    <name type="scientific">Mycovorax composti</name>
    <dbReference type="NCBI Taxonomy" id="2962693"/>
    <lineage>
        <taxon>Bacteria</taxon>
        <taxon>Pseudomonadati</taxon>
        <taxon>Bacteroidota</taxon>
        <taxon>Chitinophagia</taxon>
        <taxon>Chitinophagales</taxon>
        <taxon>Chitinophagaceae</taxon>
        <taxon>Mycovorax</taxon>
    </lineage>
</organism>
<keyword evidence="2" id="KW-1185">Reference proteome</keyword>
<reference evidence="2" key="1">
    <citation type="submission" date="2024-01" db="EMBL/GenBank/DDBJ databases">
        <title>Mycovorax composti gen. nov. sp. nov., a member of the family Chitinophagaceae isolated from button mushroom compost.</title>
        <authorList>
            <person name="Thai M."/>
            <person name="Bell T.L."/>
            <person name="Kertesz M.A."/>
        </authorList>
    </citation>
    <scope>NUCLEOTIDE SEQUENCE [LARGE SCALE GENOMIC DNA]</scope>
    <source>
        <strain evidence="2">C216</strain>
    </source>
</reference>
<name>A0ABZ2EJ13_9BACT</name>
<evidence type="ECO:0000313" key="1">
    <source>
        <dbReference type="EMBL" id="WWC83473.1"/>
    </source>
</evidence>
<evidence type="ECO:0000313" key="2">
    <source>
        <dbReference type="Proteomes" id="UP001321305"/>
    </source>
</evidence>
<proteinExistence type="predicted"/>
<gene>
    <name evidence="1" type="ORF">PIECOFPK_01185</name>
</gene>